<comment type="caution">
    <text evidence="10">The sequence shown here is derived from an EMBL/GenBank/DDBJ whole genome shotgun (WGS) entry which is preliminary data.</text>
</comment>
<gene>
    <name evidence="10" type="ORF">F3Y22_tig00004355pilonHSYRG00184</name>
</gene>
<evidence type="ECO:0000256" key="8">
    <source>
        <dbReference type="ARBA" id="ARBA00023033"/>
    </source>
</evidence>
<dbReference type="InterPro" id="IPR001128">
    <property type="entry name" value="Cyt_P450"/>
</dbReference>
<dbReference type="Pfam" id="PF00067">
    <property type="entry name" value="p450"/>
    <property type="match status" value="2"/>
</dbReference>
<keyword evidence="8" id="KW-0503">Monooxygenase</keyword>
<protein>
    <recommendedName>
        <fullName evidence="12">Cytochrome P450</fullName>
    </recommendedName>
</protein>
<name>A0A6A3CLM8_HIBSY</name>
<dbReference type="EMBL" id="VEPZ02000260">
    <property type="protein sequence ID" value="KAE8728502.1"/>
    <property type="molecule type" value="Genomic_DNA"/>
</dbReference>
<comment type="similarity">
    <text evidence="3">Belongs to the cytochrome P450 family.</text>
</comment>
<dbReference type="SUPFAM" id="SSF48264">
    <property type="entry name" value="Cytochrome P450"/>
    <property type="match status" value="1"/>
</dbReference>
<dbReference type="GO" id="GO:0004497">
    <property type="term" value="F:monooxygenase activity"/>
    <property type="evidence" value="ECO:0007669"/>
    <property type="project" value="UniProtKB-KW"/>
</dbReference>
<keyword evidence="9" id="KW-0472">Membrane</keyword>
<dbReference type="GO" id="GO:0016020">
    <property type="term" value="C:membrane"/>
    <property type="evidence" value="ECO:0007669"/>
    <property type="project" value="UniProtKB-SubCell"/>
</dbReference>
<evidence type="ECO:0000256" key="1">
    <source>
        <dbReference type="ARBA" id="ARBA00001971"/>
    </source>
</evidence>
<dbReference type="InterPro" id="IPR036396">
    <property type="entry name" value="Cyt_P450_sf"/>
</dbReference>
<keyword evidence="5" id="KW-0479">Metal-binding</keyword>
<evidence type="ECO:0008006" key="12">
    <source>
        <dbReference type="Google" id="ProtNLM"/>
    </source>
</evidence>
<evidence type="ECO:0000313" key="11">
    <source>
        <dbReference type="Proteomes" id="UP000436088"/>
    </source>
</evidence>
<sequence>MALPVVGHLHLLSPFIHQSFHKLSFIYGPLMYLRIESNDCIVASTPGLAEELLKTNELTFSARKHNAAIDHLTYKLQLLFCFRTLRTLMEIHQKGEHPDGFRTLVREVSQIFGEFNVSDVIWFCKHMDMQGGRKRFEDIHTRCSLDVQLTRTHIKALILALAELINNPEVLRKAHKEIDQVVGKDRLVQESDTTRLPYLQAVIKETFRLHPPIPMIIRKAIEECKINGYTIPAQSLSIARDCKGGEAAMIQCFEWKVEETPNTGSGDGCVDMTERPGLVVPRANDLKCVPVARFTPPLFAS</sequence>
<dbReference type="GO" id="GO:0005506">
    <property type="term" value="F:iron ion binding"/>
    <property type="evidence" value="ECO:0007669"/>
    <property type="project" value="InterPro"/>
</dbReference>
<dbReference type="AlphaFoldDB" id="A0A6A3CLM8"/>
<keyword evidence="6" id="KW-0560">Oxidoreductase</keyword>
<dbReference type="GO" id="GO:0020037">
    <property type="term" value="F:heme binding"/>
    <property type="evidence" value="ECO:0007669"/>
    <property type="project" value="InterPro"/>
</dbReference>
<keyword evidence="4" id="KW-0349">Heme</keyword>
<organism evidence="10 11">
    <name type="scientific">Hibiscus syriacus</name>
    <name type="common">Rose of Sharon</name>
    <dbReference type="NCBI Taxonomy" id="106335"/>
    <lineage>
        <taxon>Eukaryota</taxon>
        <taxon>Viridiplantae</taxon>
        <taxon>Streptophyta</taxon>
        <taxon>Embryophyta</taxon>
        <taxon>Tracheophyta</taxon>
        <taxon>Spermatophyta</taxon>
        <taxon>Magnoliopsida</taxon>
        <taxon>eudicotyledons</taxon>
        <taxon>Gunneridae</taxon>
        <taxon>Pentapetalae</taxon>
        <taxon>rosids</taxon>
        <taxon>malvids</taxon>
        <taxon>Malvales</taxon>
        <taxon>Malvaceae</taxon>
        <taxon>Malvoideae</taxon>
        <taxon>Hibiscus</taxon>
    </lineage>
</organism>
<dbReference type="Proteomes" id="UP000436088">
    <property type="component" value="Unassembled WGS sequence"/>
</dbReference>
<evidence type="ECO:0000256" key="9">
    <source>
        <dbReference type="ARBA" id="ARBA00023136"/>
    </source>
</evidence>
<proteinExistence type="inferred from homology"/>
<dbReference type="Gene3D" id="1.10.630.10">
    <property type="entry name" value="Cytochrome P450"/>
    <property type="match status" value="2"/>
</dbReference>
<evidence type="ECO:0000256" key="6">
    <source>
        <dbReference type="ARBA" id="ARBA00023002"/>
    </source>
</evidence>
<accession>A0A6A3CLM8</accession>
<keyword evidence="7" id="KW-0408">Iron</keyword>
<evidence type="ECO:0000256" key="7">
    <source>
        <dbReference type="ARBA" id="ARBA00023004"/>
    </source>
</evidence>
<dbReference type="PANTHER" id="PTHR47943:SF8">
    <property type="entry name" value="CYTOCHROME P450"/>
    <property type="match status" value="1"/>
</dbReference>
<evidence type="ECO:0000256" key="4">
    <source>
        <dbReference type="ARBA" id="ARBA00022617"/>
    </source>
</evidence>
<dbReference type="PANTHER" id="PTHR47943">
    <property type="entry name" value="CYTOCHROME P450 93A3-LIKE"/>
    <property type="match status" value="1"/>
</dbReference>
<evidence type="ECO:0000256" key="5">
    <source>
        <dbReference type="ARBA" id="ARBA00022723"/>
    </source>
</evidence>
<dbReference type="GO" id="GO:0016705">
    <property type="term" value="F:oxidoreductase activity, acting on paired donors, with incorporation or reduction of molecular oxygen"/>
    <property type="evidence" value="ECO:0007669"/>
    <property type="project" value="InterPro"/>
</dbReference>
<comment type="subcellular location">
    <subcellularLocation>
        <location evidence="2">Membrane</location>
    </subcellularLocation>
</comment>
<comment type="cofactor">
    <cofactor evidence="1">
        <name>heme</name>
        <dbReference type="ChEBI" id="CHEBI:30413"/>
    </cofactor>
</comment>
<keyword evidence="11" id="KW-1185">Reference proteome</keyword>
<evidence type="ECO:0000256" key="3">
    <source>
        <dbReference type="ARBA" id="ARBA00010617"/>
    </source>
</evidence>
<evidence type="ECO:0000256" key="2">
    <source>
        <dbReference type="ARBA" id="ARBA00004370"/>
    </source>
</evidence>
<reference evidence="10" key="1">
    <citation type="submission" date="2019-09" db="EMBL/GenBank/DDBJ databases">
        <title>Draft genome information of white flower Hibiscus syriacus.</title>
        <authorList>
            <person name="Kim Y.-M."/>
        </authorList>
    </citation>
    <scope>NUCLEOTIDE SEQUENCE [LARGE SCALE GENOMIC DNA]</scope>
    <source>
        <strain evidence="10">YM2019G1</strain>
    </source>
</reference>
<evidence type="ECO:0000313" key="10">
    <source>
        <dbReference type="EMBL" id="KAE8728502.1"/>
    </source>
</evidence>